<dbReference type="PANTHER" id="PTHR41771:SF1">
    <property type="entry name" value="MEMBRANE PROTEIN"/>
    <property type="match status" value="1"/>
</dbReference>
<keyword evidence="1" id="KW-1133">Transmembrane helix</keyword>
<keyword evidence="1" id="KW-0472">Membrane</keyword>
<dbReference type="InterPro" id="IPR012507">
    <property type="entry name" value="YibE_F"/>
</dbReference>
<feature type="transmembrane region" description="Helical" evidence="1">
    <location>
        <begin position="12"/>
        <end position="31"/>
    </location>
</feature>
<feature type="transmembrane region" description="Helical" evidence="1">
    <location>
        <begin position="182"/>
        <end position="200"/>
    </location>
</feature>
<keyword evidence="3" id="KW-1185">Reference proteome</keyword>
<reference evidence="2 3" key="1">
    <citation type="submission" date="2020-08" db="EMBL/GenBank/DDBJ databases">
        <authorList>
            <person name="Liu C."/>
            <person name="Sun Q."/>
        </authorList>
    </citation>
    <scope>NUCLEOTIDE SEQUENCE [LARGE SCALE GENOMIC DNA]</scope>
    <source>
        <strain evidence="2 3">NSJ-18</strain>
    </source>
</reference>
<sequence>MQKTNKKITFKKSYIVWTFFMISFFILLYFLNSSLKFNQPEDAPIGIVYEKAVVTKITSDTLSPDPDYPYIDIGKQYLEIKITTGENKGKIVSTINFVGRTDNKPVKVGTKLVISSYDDFISTIIVNYNREVSIYILLFIFIFVVLFLGKLKGAKSLFSLVFTMICIFFVFIPLIIRGINPIASSIIIVILSTMVTMISLNGVTKKTFVASLSCILCTIIAGLIAYIFGKFNNISTFNTAEVQDLLFVSTKTSLKVKDLLFAGILISSLGAIMDTTMSITSSIFEIKDVNNNLSKSQLFISGMNIGKDIMGTMTNTLILAFTGSSINILIIYFMYCMPYIQLINIDLIVLEIVQGLSGGIAVILSIPITAFAASELIGYKKAI</sequence>
<feature type="transmembrane region" description="Helical" evidence="1">
    <location>
        <begin position="132"/>
        <end position="149"/>
    </location>
</feature>
<feature type="transmembrane region" description="Helical" evidence="1">
    <location>
        <begin position="317"/>
        <end position="340"/>
    </location>
</feature>
<feature type="transmembrane region" description="Helical" evidence="1">
    <location>
        <begin position="207"/>
        <end position="228"/>
    </location>
</feature>
<gene>
    <name evidence="2" type="ORF">H8923_05230</name>
</gene>
<dbReference type="RefSeq" id="WP_153924267.1">
    <property type="nucleotide sequence ID" value="NZ_JACRWE010000002.1"/>
</dbReference>
<evidence type="ECO:0000313" key="2">
    <source>
        <dbReference type="EMBL" id="MBC5996157.1"/>
    </source>
</evidence>
<keyword evidence="1" id="KW-0812">Transmembrane</keyword>
<evidence type="ECO:0000256" key="1">
    <source>
        <dbReference type="SAM" id="Phobius"/>
    </source>
</evidence>
<organism evidence="2 3">
    <name type="scientific">Romboutsia faecis</name>
    <dbReference type="NCBI Taxonomy" id="2764597"/>
    <lineage>
        <taxon>Bacteria</taxon>
        <taxon>Bacillati</taxon>
        <taxon>Bacillota</taxon>
        <taxon>Clostridia</taxon>
        <taxon>Peptostreptococcales</taxon>
        <taxon>Peptostreptococcaceae</taxon>
        <taxon>Romboutsia</taxon>
    </lineage>
</organism>
<protein>
    <submittedName>
        <fullName evidence="2">YibE/F family protein</fullName>
    </submittedName>
</protein>
<proteinExistence type="predicted"/>
<accession>A0ABR7JN13</accession>
<evidence type="ECO:0000313" key="3">
    <source>
        <dbReference type="Proteomes" id="UP000609849"/>
    </source>
</evidence>
<feature type="transmembrane region" description="Helical" evidence="1">
    <location>
        <begin position="352"/>
        <end position="373"/>
    </location>
</feature>
<feature type="transmembrane region" description="Helical" evidence="1">
    <location>
        <begin position="259"/>
        <end position="277"/>
    </location>
</feature>
<dbReference type="EMBL" id="JACRWE010000002">
    <property type="protein sequence ID" value="MBC5996157.1"/>
    <property type="molecule type" value="Genomic_DNA"/>
</dbReference>
<dbReference type="Proteomes" id="UP000609849">
    <property type="component" value="Unassembled WGS sequence"/>
</dbReference>
<dbReference type="PANTHER" id="PTHR41771">
    <property type="entry name" value="MEMBRANE PROTEIN-RELATED"/>
    <property type="match status" value="1"/>
</dbReference>
<feature type="transmembrane region" description="Helical" evidence="1">
    <location>
        <begin position="156"/>
        <end position="176"/>
    </location>
</feature>
<dbReference type="Pfam" id="PF07907">
    <property type="entry name" value="YibE_F"/>
    <property type="match status" value="1"/>
</dbReference>
<name>A0ABR7JN13_9FIRM</name>
<comment type="caution">
    <text evidence="2">The sequence shown here is derived from an EMBL/GenBank/DDBJ whole genome shotgun (WGS) entry which is preliminary data.</text>
</comment>